<evidence type="ECO:0000256" key="2">
    <source>
        <dbReference type="SAM" id="MobiDB-lite"/>
    </source>
</evidence>
<dbReference type="PANTHER" id="PTHR23159:SF31">
    <property type="entry name" value="CENTROSOME-ASSOCIATED PROTEIN CEP250 ISOFORM X1"/>
    <property type="match status" value="1"/>
</dbReference>
<organism evidence="3 4">
    <name type="scientific">Trypanosoma equiperdum</name>
    <dbReference type="NCBI Taxonomy" id="5694"/>
    <lineage>
        <taxon>Eukaryota</taxon>
        <taxon>Discoba</taxon>
        <taxon>Euglenozoa</taxon>
        <taxon>Kinetoplastea</taxon>
        <taxon>Metakinetoplastina</taxon>
        <taxon>Trypanosomatida</taxon>
        <taxon>Trypanosomatidae</taxon>
        <taxon>Trypanosoma</taxon>
    </lineage>
</organism>
<feature type="coiled-coil region" evidence="1">
    <location>
        <begin position="586"/>
        <end position="630"/>
    </location>
</feature>
<proteinExistence type="predicted"/>
<dbReference type="GeneID" id="92375524"/>
<accession>A0A1G4ID89</accession>
<dbReference type="VEuPathDB" id="TriTrypDB:TEOVI_000158400"/>
<evidence type="ECO:0000313" key="4">
    <source>
        <dbReference type="Proteomes" id="UP000195570"/>
    </source>
</evidence>
<feature type="compositionally biased region" description="Basic and acidic residues" evidence="2">
    <location>
        <begin position="173"/>
        <end position="182"/>
    </location>
</feature>
<dbReference type="AlphaFoldDB" id="A0A1G4ID89"/>
<feature type="region of interest" description="Disordered" evidence="2">
    <location>
        <begin position="120"/>
        <end position="200"/>
    </location>
</feature>
<sequence length="646" mass="71915">MLGSWLNEIQKTLDNVSGLAGKLEEFEGIEEKEGHGSDDVVHLSGSELNEVEGGVISMQLATKQKETHQEDSSTHGVAPSAIGMGDCCEVEASDRLLPPAVLQTRSSDVSCELGQKFDTTEREQGKTAVTGTKQTPVTFLSKPGERGGGEGIFKGASSGVVSEEGDNRSLVTSEDHTHDSRNLQEGQGGGTVSSSDPNATDGQLLRFQALLAEEMETSQRLNDENKRLTQSILSLQKEVNSLRNLKRSTVDKEKMASLEREGVELSEQLGRERERSKQLLERKAEAEDRVVSLERQLRQGAADYNELQNIAAARQTQCEATQRQVNELTIQLEEKNRRVQELQGEVSRYVSELNHRCDTANDVVESLKREKEVFVSSLHRNQMEYELHIQQLEKKLLQAEHRADRAETRLVEHERGSLNPLRELRAALDDTERQKKQLLEEAALAAEECAALKRDHVVVVESYKQQLAGVQNELRAAVDERTASIQELLQWKGRHTQVQKELGDALIRAAQAEALNKQIKQPADAVCTGIQPRSGSRCSSSIAAAEPSFVPSQPLTPVDVCANNTCLALLHFHTDGPTSHFSRGGRERMEKELVRQAVEIESLRRYKDEVEELRKKLAALAAQHDLLMQMYGQLQEETQQQTKSQS</sequence>
<name>A0A1G4ID89_TRYEQ</name>
<dbReference type="EMBL" id="CZPT02001346">
    <property type="protein sequence ID" value="SCU70015.1"/>
    <property type="molecule type" value="Genomic_DNA"/>
</dbReference>
<dbReference type="PANTHER" id="PTHR23159">
    <property type="entry name" value="CENTROSOMAL PROTEIN 2"/>
    <property type="match status" value="1"/>
</dbReference>
<protein>
    <submittedName>
        <fullName evidence="3">Uncharacterized protein</fullName>
    </submittedName>
</protein>
<feature type="coiled-coil region" evidence="1">
    <location>
        <begin position="211"/>
        <end position="480"/>
    </location>
</feature>
<keyword evidence="4" id="KW-1185">Reference proteome</keyword>
<keyword evidence="1" id="KW-0175">Coiled coil</keyword>
<evidence type="ECO:0000256" key="1">
    <source>
        <dbReference type="SAM" id="Coils"/>
    </source>
</evidence>
<reference evidence="3" key="1">
    <citation type="submission" date="2016-09" db="EMBL/GenBank/DDBJ databases">
        <authorList>
            <person name="Hebert L."/>
            <person name="Moumen B."/>
        </authorList>
    </citation>
    <scope>NUCLEOTIDE SEQUENCE [LARGE SCALE GENOMIC DNA]</scope>
    <source>
        <strain evidence="3">OVI</strain>
    </source>
</reference>
<dbReference type="RefSeq" id="XP_067080892.1">
    <property type="nucleotide sequence ID" value="XM_067224791.1"/>
</dbReference>
<dbReference type="Proteomes" id="UP000195570">
    <property type="component" value="Unassembled WGS sequence"/>
</dbReference>
<evidence type="ECO:0000313" key="3">
    <source>
        <dbReference type="EMBL" id="SCU70015.1"/>
    </source>
</evidence>
<feature type="compositionally biased region" description="Polar residues" evidence="2">
    <location>
        <begin position="127"/>
        <end position="138"/>
    </location>
</feature>
<gene>
    <name evidence="3" type="ORF">TEOVI_000158400</name>
</gene>
<comment type="caution">
    <text evidence="3">The sequence shown here is derived from an EMBL/GenBank/DDBJ whole genome shotgun (WGS) entry which is preliminary data.</text>
</comment>